<organism evidence="1 2">
    <name type="scientific">Setaria digitata</name>
    <dbReference type="NCBI Taxonomy" id="48799"/>
    <lineage>
        <taxon>Eukaryota</taxon>
        <taxon>Metazoa</taxon>
        <taxon>Ecdysozoa</taxon>
        <taxon>Nematoda</taxon>
        <taxon>Chromadorea</taxon>
        <taxon>Rhabditida</taxon>
        <taxon>Spirurina</taxon>
        <taxon>Spiruromorpha</taxon>
        <taxon>Filarioidea</taxon>
        <taxon>Setariidae</taxon>
        <taxon>Setaria</taxon>
    </lineage>
</organism>
<evidence type="ECO:0000313" key="1">
    <source>
        <dbReference type="Proteomes" id="UP000887581"/>
    </source>
</evidence>
<protein>
    <submittedName>
        <fullName evidence="2">Uncharacterized protein</fullName>
    </submittedName>
</protein>
<sequence>MRSDKVTCAHAAVSTCGMKVNQHGSFSERNEQRYDHVIGERRQQACIRSVVNYRNASGQSEFFSRASWSFCCTTSMEHLRHAVS</sequence>
<reference evidence="2" key="1">
    <citation type="submission" date="2022-11" db="UniProtKB">
        <authorList>
            <consortium name="WormBaseParasite"/>
        </authorList>
    </citation>
    <scope>IDENTIFICATION</scope>
</reference>
<name>A0A915PZ30_9BILA</name>
<evidence type="ECO:0000313" key="2">
    <source>
        <dbReference type="WBParaSite" id="sdigi.contig38.g2564.t1"/>
    </source>
</evidence>
<dbReference type="AlphaFoldDB" id="A0A915PZ30"/>
<keyword evidence="1" id="KW-1185">Reference proteome</keyword>
<accession>A0A915PZ30</accession>
<proteinExistence type="predicted"/>
<dbReference type="WBParaSite" id="sdigi.contig38.g2564.t1">
    <property type="protein sequence ID" value="sdigi.contig38.g2564.t1"/>
    <property type="gene ID" value="sdigi.contig38.g2564"/>
</dbReference>
<dbReference type="Proteomes" id="UP000887581">
    <property type="component" value="Unplaced"/>
</dbReference>